<feature type="region of interest" description="Disordered" evidence="1">
    <location>
        <begin position="120"/>
        <end position="180"/>
    </location>
</feature>
<accession>A0A1I7Z213</accession>
<feature type="compositionally biased region" description="Basic and acidic residues" evidence="1">
    <location>
        <begin position="56"/>
        <end position="74"/>
    </location>
</feature>
<feature type="region of interest" description="Disordered" evidence="1">
    <location>
        <begin position="55"/>
        <end position="76"/>
    </location>
</feature>
<sequence length="216" mass="24016">MLDERRGVQFADTRHLIPRLRRSSGVPSTTKTQSTSQLFPPFRIYAWGQLMVPDSAPEKDVRKREEEMSDRVSREGISPTPCSVSLFVERSAGTEEASVDCVVRTKTATYRESLSVTVPAPKPQKVKEPRQSFVLPAPPAPKPQKVKEPSQSFVLPAPPAPPLLTPPITSPSELSGYEDVSEDESEPWILCHNPIEFFKGILKMQRGSKNVPIVLI</sequence>
<evidence type="ECO:0000313" key="3">
    <source>
        <dbReference type="WBParaSite" id="L893_g21808.t1"/>
    </source>
</evidence>
<reference evidence="3" key="1">
    <citation type="submission" date="2016-11" db="UniProtKB">
        <authorList>
            <consortium name="WormBaseParasite"/>
        </authorList>
    </citation>
    <scope>IDENTIFICATION</scope>
</reference>
<evidence type="ECO:0000313" key="2">
    <source>
        <dbReference type="Proteomes" id="UP000095287"/>
    </source>
</evidence>
<dbReference type="WBParaSite" id="L893_g21808.t1">
    <property type="protein sequence ID" value="L893_g21808.t1"/>
    <property type="gene ID" value="L893_g21808"/>
</dbReference>
<feature type="compositionally biased region" description="Pro residues" evidence="1">
    <location>
        <begin position="156"/>
        <end position="169"/>
    </location>
</feature>
<keyword evidence="2" id="KW-1185">Reference proteome</keyword>
<organism evidence="2 3">
    <name type="scientific">Steinernema glaseri</name>
    <dbReference type="NCBI Taxonomy" id="37863"/>
    <lineage>
        <taxon>Eukaryota</taxon>
        <taxon>Metazoa</taxon>
        <taxon>Ecdysozoa</taxon>
        <taxon>Nematoda</taxon>
        <taxon>Chromadorea</taxon>
        <taxon>Rhabditida</taxon>
        <taxon>Tylenchina</taxon>
        <taxon>Panagrolaimomorpha</taxon>
        <taxon>Strongyloidoidea</taxon>
        <taxon>Steinernematidae</taxon>
        <taxon>Steinernema</taxon>
    </lineage>
</organism>
<evidence type="ECO:0000256" key="1">
    <source>
        <dbReference type="SAM" id="MobiDB-lite"/>
    </source>
</evidence>
<protein>
    <submittedName>
        <fullName evidence="3">Pollen-specific leucine-rich repeat extensin-like protein 1</fullName>
    </submittedName>
</protein>
<dbReference type="AlphaFoldDB" id="A0A1I7Z213"/>
<proteinExistence type="predicted"/>
<name>A0A1I7Z213_9BILA</name>
<dbReference type="Proteomes" id="UP000095287">
    <property type="component" value="Unplaced"/>
</dbReference>